<comment type="caution">
    <text evidence="2">The sequence shown here is derived from an EMBL/GenBank/DDBJ whole genome shotgun (WGS) entry which is preliminary data.</text>
</comment>
<keyword evidence="2" id="KW-0489">Methyltransferase</keyword>
<evidence type="ECO:0000259" key="1">
    <source>
        <dbReference type="Pfam" id="PF13649"/>
    </source>
</evidence>
<organism evidence="2 3">
    <name type="scientific">Nonomuraea polychroma</name>
    <dbReference type="NCBI Taxonomy" id="46176"/>
    <lineage>
        <taxon>Bacteria</taxon>
        <taxon>Bacillati</taxon>
        <taxon>Actinomycetota</taxon>
        <taxon>Actinomycetes</taxon>
        <taxon>Streptosporangiales</taxon>
        <taxon>Streptosporangiaceae</taxon>
        <taxon>Nonomuraea</taxon>
    </lineage>
</organism>
<dbReference type="EMBL" id="SAUN01000001">
    <property type="protein sequence ID" value="RVX38759.1"/>
    <property type="molecule type" value="Genomic_DNA"/>
</dbReference>
<dbReference type="CDD" id="cd02440">
    <property type="entry name" value="AdoMet_MTases"/>
    <property type="match status" value="1"/>
</dbReference>
<name>A0A438LYZ6_9ACTN</name>
<dbReference type="Proteomes" id="UP000284824">
    <property type="component" value="Unassembled WGS sequence"/>
</dbReference>
<dbReference type="Pfam" id="PF13649">
    <property type="entry name" value="Methyltransf_25"/>
    <property type="match status" value="1"/>
</dbReference>
<dbReference type="InterPro" id="IPR029063">
    <property type="entry name" value="SAM-dependent_MTases_sf"/>
</dbReference>
<dbReference type="Gene3D" id="3.40.50.150">
    <property type="entry name" value="Vaccinia Virus protein VP39"/>
    <property type="match status" value="1"/>
</dbReference>
<dbReference type="GO" id="GO:0008168">
    <property type="term" value="F:methyltransferase activity"/>
    <property type="evidence" value="ECO:0007669"/>
    <property type="project" value="UniProtKB-KW"/>
</dbReference>
<dbReference type="Gene3D" id="2.20.130.10">
    <property type="entry name" value="CAC2371-like domains"/>
    <property type="match status" value="1"/>
</dbReference>
<dbReference type="AlphaFoldDB" id="A0A438LYZ6"/>
<feature type="domain" description="Methyltransferase" evidence="1">
    <location>
        <begin position="43"/>
        <end position="133"/>
    </location>
</feature>
<evidence type="ECO:0000313" key="3">
    <source>
        <dbReference type="Proteomes" id="UP000284824"/>
    </source>
</evidence>
<proteinExistence type="predicted"/>
<dbReference type="SUPFAM" id="SSF53335">
    <property type="entry name" value="S-adenosyl-L-methionine-dependent methyltransferases"/>
    <property type="match status" value="1"/>
</dbReference>
<sequence length="240" mass="26387">MYGTELSEIYELIFRSRGKNWVAEAKGVAELIRAHSPAADSLLDVACGTGAHLRTLRKFFSYVEGLEISPPMRQKALEALPGVAVHEGDMREFSLGRRFEAVTCLFNAIGYVSTPEEMRRAVRAMADHLEPGGVLVVEPWWFPEKFIEGYVAGDVVREEGRVIARVSHSTRQGRATRMEAHFTVADRDGIRSFVEIDLLALFTLEEYLEAFAAAGCPATYLPGGLTGCGLFVGTRDSGPS</sequence>
<keyword evidence="3" id="KW-1185">Reference proteome</keyword>
<dbReference type="RefSeq" id="WP_127931347.1">
    <property type="nucleotide sequence ID" value="NZ_SAUN01000001.1"/>
</dbReference>
<gene>
    <name evidence="2" type="ORF">EDD27_1083</name>
</gene>
<evidence type="ECO:0000313" key="2">
    <source>
        <dbReference type="EMBL" id="RVX38759.1"/>
    </source>
</evidence>
<keyword evidence="2" id="KW-0808">Transferase</keyword>
<accession>A0A438LYZ6</accession>
<protein>
    <submittedName>
        <fullName evidence="2">dTDP-3-amino-3,4, 6-trideoxy-alpha-D-glucopyranose N,N-dimethyltransferase/N-dimethyltransferase</fullName>
    </submittedName>
</protein>
<dbReference type="OrthoDB" id="189743at2"/>
<dbReference type="InterPro" id="IPR041698">
    <property type="entry name" value="Methyltransf_25"/>
</dbReference>
<dbReference type="GO" id="GO:0032259">
    <property type="term" value="P:methylation"/>
    <property type="evidence" value="ECO:0007669"/>
    <property type="project" value="UniProtKB-KW"/>
</dbReference>
<reference evidence="2 3" key="1">
    <citation type="submission" date="2019-01" db="EMBL/GenBank/DDBJ databases">
        <title>Sequencing the genomes of 1000 actinobacteria strains.</title>
        <authorList>
            <person name="Klenk H.-P."/>
        </authorList>
    </citation>
    <scope>NUCLEOTIDE SEQUENCE [LARGE SCALE GENOMIC DNA]</scope>
    <source>
        <strain evidence="2 3">DSM 43925</strain>
    </source>
</reference>